<dbReference type="AlphaFoldDB" id="A0A1L8RIP3"/>
<feature type="domain" description="HTH lysR-type" evidence="5">
    <location>
        <begin position="1"/>
        <end position="34"/>
    </location>
</feature>
<dbReference type="GO" id="GO:0003677">
    <property type="term" value="F:DNA binding"/>
    <property type="evidence" value="ECO:0007669"/>
    <property type="project" value="UniProtKB-KW"/>
</dbReference>
<dbReference type="PANTHER" id="PTHR30346">
    <property type="entry name" value="TRANSCRIPTIONAL DUAL REGULATOR HCAR-RELATED"/>
    <property type="match status" value="1"/>
</dbReference>
<dbReference type="Gene3D" id="1.10.10.10">
    <property type="entry name" value="Winged helix-like DNA-binding domain superfamily/Winged helix DNA-binding domain"/>
    <property type="match status" value="1"/>
</dbReference>
<sequence>MNITQPTLSRQIRELEESLGVQLLERHPQGLQLTQEGLFLKERAAEILLLDNKLEQSFARKGREMTGSLTIGCVEADNSDTVAMMLEEFLADYPQVTFELITGTGDLISNQLEKGILDVALLLEPITLKNVQSFVLPRREKWGLLVSTDSILAQRRHITPADISGLPLLISARKEVQQMLAEWAGLEAKELNTVGNFNLIFNVFSLVENWVGAALTIEGAVLNRQSLRTKFVPLEPEIGTQCRLVWKERIHTPVVKEFIQRFKLAFQA</sequence>
<organism evidence="6 7">
    <name type="scientific">Enterococcus canis</name>
    <dbReference type="NCBI Taxonomy" id="214095"/>
    <lineage>
        <taxon>Bacteria</taxon>
        <taxon>Bacillati</taxon>
        <taxon>Bacillota</taxon>
        <taxon>Bacilli</taxon>
        <taxon>Lactobacillales</taxon>
        <taxon>Enterococcaceae</taxon>
        <taxon>Enterococcus</taxon>
    </lineage>
</organism>
<evidence type="ECO:0000256" key="1">
    <source>
        <dbReference type="ARBA" id="ARBA00009437"/>
    </source>
</evidence>
<dbReference type="GO" id="GO:0032993">
    <property type="term" value="C:protein-DNA complex"/>
    <property type="evidence" value="ECO:0007669"/>
    <property type="project" value="TreeGrafter"/>
</dbReference>
<dbReference type="GO" id="GO:0003700">
    <property type="term" value="F:DNA-binding transcription factor activity"/>
    <property type="evidence" value="ECO:0007669"/>
    <property type="project" value="InterPro"/>
</dbReference>
<name>A0A1L8RIP3_9ENTE</name>
<keyword evidence="2" id="KW-0805">Transcription regulation</keyword>
<dbReference type="InterPro" id="IPR036390">
    <property type="entry name" value="WH_DNA-bd_sf"/>
</dbReference>
<dbReference type="PROSITE" id="PS50931">
    <property type="entry name" value="HTH_LYSR"/>
    <property type="match status" value="1"/>
</dbReference>
<comment type="similarity">
    <text evidence="1">Belongs to the LysR transcriptional regulatory family.</text>
</comment>
<keyword evidence="7" id="KW-1185">Reference proteome</keyword>
<evidence type="ECO:0000256" key="2">
    <source>
        <dbReference type="ARBA" id="ARBA00023015"/>
    </source>
</evidence>
<dbReference type="PRINTS" id="PR00039">
    <property type="entry name" value="HTHLYSR"/>
</dbReference>
<dbReference type="EMBL" id="JXKH01000002">
    <property type="protein sequence ID" value="OJG19627.1"/>
    <property type="molecule type" value="Genomic_DNA"/>
</dbReference>
<evidence type="ECO:0000259" key="5">
    <source>
        <dbReference type="PROSITE" id="PS50931"/>
    </source>
</evidence>
<dbReference type="SUPFAM" id="SSF46785">
    <property type="entry name" value="Winged helix' DNA-binding domain"/>
    <property type="match status" value="1"/>
</dbReference>
<dbReference type="STRING" id="214095.RU97_GL001198"/>
<keyword evidence="3" id="KW-0238">DNA-binding</keyword>
<keyword evidence="4" id="KW-0804">Transcription</keyword>
<gene>
    <name evidence="6" type="ORF">RU97_GL001198</name>
</gene>
<dbReference type="Pfam" id="PF03466">
    <property type="entry name" value="LysR_substrate"/>
    <property type="match status" value="1"/>
</dbReference>
<dbReference type="Pfam" id="PF00126">
    <property type="entry name" value="HTH_1"/>
    <property type="match status" value="1"/>
</dbReference>
<dbReference type="InterPro" id="IPR036388">
    <property type="entry name" value="WH-like_DNA-bd_sf"/>
</dbReference>
<dbReference type="CDD" id="cd05466">
    <property type="entry name" value="PBP2_LTTR_substrate"/>
    <property type="match status" value="1"/>
</dbReference>
<dbReference type="SUPFAM" id="SSF53850">
    <property type="entry name" value="Periplasmic binding protein-like II"/>
    <property type="match status" value="1"/>
</dbReference>
<evidence type="ECO:0000313" key="6">
    <source>
        <dbReference type="EMBL" id="OJG19627.1"/>
    </source>
</evidence>
<reference evidence="6 7" key="1">
    <citation type="submission" date="2014-12" db="EMBL/GenBank/DDBJ databases">
        <title>Draft genome sequences of 29 type strains of Enterococci.</title>
        <authorList>
            <person name="Zhong Z."/>
            <person name="Sun Z."/>
            <person name="Liu W."/>
            <person name="Zhang W."/>
            <person name="Zhang H."/>
        </authorList>
    </citation>
    <scope>NUCLEOTIDE SEQUENCE [LARGE SCALE GENOMIC DNA]</scope>
    <source>
        <strain evidence="6 7">DSM 17029</strain>
    </source>
</reference>
<evidence type="ECO:0000256" key="4">
    <source>
        <dbReference type="ARBA" id="ARBA00023163"/>
    </source>
</evidence>
<dbReference type="Proteomes" id="UP000181884">
    <property type="component" value="Unassembled WGS sequence"/>
</dbReference>
<comment type="caution">
    <text evidence="6">The sequence shown here is derived from an EMBL/GenBank/DDBJ whole genome shotgun (WGS) entry which is preliminary data.</text>
</comment>
<accession>A0A1L8RIP3</accession>
<evidence type="ECO:0000256" key="3">
    <source>
        <dbReference type="ARBA" id="ARBA00023125"/>
    </source>
</evidence>
<dbReference type="InterPro" id="IPR000847">
    <property type="entry name" value="LysR_HTH_N"/>
</dbReference>
<dbReference type="InterPro" id="IPR005119">
    <property type="entry name" value="LysR_subst-bd"/>
</dbReference>
<proteinExistence type="inferred from homology"/>
<dbReference type="PANTHER" id="PTHR30346:SF0">
    <property type="entry name" value="HCA OPERON TRANSCRIPTIONAL ACTIVATOR HCAR"/>
    <property type="match status" value="1"/>
</dbReference>
<protein>
    <recommendedName>
        <fullName evidence="5">HTH lysR-type domain-containing protein</fullName>
    </recommendedName>
</protein>
<evidence type="ECO:0000313" key="7">
    <source>
        <dbReference type="Proteomes" id="UP000181884"/>
    </source>
</evidence>
<dbReference type="Gene3D" id="3.40.190.290">
    <property type="match status" value="1"/>
</dbReference>